<dbReference type="RefSeq" id="XP_031418038.1">
    <property type="nucleotide sequence ID" value="XM_031562178.2"/>
</dbReference>
<dbReference type="GeneID" id="105895791"/>
<dbReference type="PRINTS" id="PR00987">
    <property type="entry name" value="TRNASYNTHGLU"/>
</dbReference>
<keyword evidence="4 17" id="KW-0436">Ligase</keyword>
<dbReference type="GO" id="GO:0005524">
    <property type="term" value="F:ATP binding"/>
    <property type="evidence" value="ECO:0007669"/>
    <property type="project" value="UniProtKB-KW"/>
</dbReference>
<evidence type="ECO:0000313" key="20">
    <source>
        <dbReference type="Proteomes" id="UP000515152"/>
    </source>
</evidence>
<protein>
    <recommendedName>
        <fullName evidence="11">Nondiscriminating glutamyl-tRNA synthetase EARS2, mitochondrial</fullName>
        <ecNumber evidence="3">6.1.1.17</ecNumber>
        <ecNumber evidence="10">6.1.1.24</ecNumber>
    </recommendedName>
    <alternativeName>
        <fullName evidence="13">Glutamate--tRNA(Gln) ligase EARS2, mitochondrial</fullName>
    </alternativeName>
    <alternativeName>
        <fullName evidence="9">Glutamyl-tRNA synthetase</fullName>
    </alternativeName>
    <alternativeName>
        <fullName evidence="12">Mitochondrial glutamyl-tRNA synthetase</fullName>
    </alternativeName>
</protein>
<dbReference type="GO" id="GO:0000049">
    <property type="term" value="F:tRNA binding"/>
    <property type="evidence" value="ECO:0007669"/>
    <property type="project" value="InterPro"/>
</dbReference>
<evidence type="ECO:0000256" key="3">
    <source>
        <dbReference type="ARBA" id="ARBA00012835"/>
    </source>
</evidence>
<sequence length="567" mass="63994">MLLSTLITLTSPARHSTLLRLCKHCNRTVTERSVHHLAAAKGASHQEYWGHRCTSISGGCQKSLDLQWKRHHSADHGQVRVRFAPSPTGFLHLGGLRTALYNYLFAKKYGGSFILRMEDTDQSRLVPGAADAIEDMLEWAGIPPDESPRRGGPCGPYLQSQRLDGYAEAARALVETGHAYLCFCSTQRLELLKKGALRSGETPRYDNRCRHLHPDQRAERLSRGEPHVVRFRLDPGVEPFQDLVFGRNRHEVSEVEGDPVLMKGDGFPTYHLANVVDDHRMGVTHVLRGAEWLISTSKHLLMYRALGWQPPTFGHLPLLLNRDGSKLSKRQGDIFIQSFAHKGALPEALLDMVTNCGSGFEWGNRMGRKLDELVAEFNESKITTHSALLDLDKLPEFNRIHLLHRIDDVERGRHLVEELREHIRQTFGPQVQEQDVLKEDYIQRVLHLRKGHISSLRELVTPTYAYLWIRPSVSRQQLEELTSEAQTITALVLQLMEADRGKALTTEGLSSELKAVAKKVKSTKYSSVMKLLRLALSGQQQGPSVAEMMVSLGNGETCQRLQRVLQH</sequence>
<evidence type="ECO:0000313" key="21">
    <source>
        <dbReference type="RefSeq" id="XP_031418038.1"/>
    </source>
</evidence>
<keyword evidence="7 17" id="KW-0648">Protein biosynthesis</keyword>
<keyword evidence="6 17" id="KW-0067">ATP-binding</keyword>
<dbReference type="InterPro" id="IPR033910">
    <property type="entry name" value="GluRS_core"/>
</dbReference>
<evidence type="ECO:0000259" key="18">
    <source>
        <dbReference type="Pfam" id="PF00749"/>
    </source>
</evidence>
<evidence type="ECO:0000256" key="1">
    <source>
        <dbReference type="ARBA" id="ARBA00004173"/>
    </source>
</evidence>
<name>A0A6P8EPB9_CLUHA</name>
<dbReference type="SUPFAM" id="SSF52374">
    <property type="entry name" value="Nucleotidylyl transferase"/>
    <property type="match status" value="1"/>
</dbReference>
<dbReference type="InterPro" id="IPR020751">
    <property type="entry name" value="aa-tRNA-synth_I_codon-bd_sub2"/>
</dbReference>
<evidence type="ECO:0000256" key="11">
    <source>
        <dbReference type="ARBA" id="ARBA00044142"/>
    </source>
</evidence>
<dbReference type="InterPro" id="IPR049940">
    <property type="entry name" value="GluQ/Sye"/>
</dbReference>
<dbReference type="PANTHER" id="PTHR43311:SF2">
    <property type="entry name" value="GLUTAMATE--TRNA LIGASE, MITOCHONDRIAL-RELATED"/>
    <property type="match status" value="1"/>
</dbReference>
<comment type="subcellular location">
    <subcellularLocation>
        <location evidence="1">Mitochondrion</location>
    </subcellularLocation>
</comment>
<dbReference type="GO" id="GO:0004818">
    <property type="term" value="F:glutamate-tRNA ligase activity"/>
    <property type="evidence" value="ECO:0007669"/>
    <property type="project" value="UniProtKB-EC"/>
</dbReference>
<dbReference type="GO" id="GO:0050561">
    <property type="term" value="F:glutamate-tRNA(Gln) ligase activity"/>
    <property type="evidence" value="ECO:0007669"/>
    <property type="project" value="UniProtKB-EC"/>
</dbReference>
<dbReference type="NCBIfam" id="TIGR00464">
    <property type="entry name" value="gltX_bact"/>
    <property type="match status" value="1"/>
</dbReference>
<dbReference type="EC" id="6.1.1.24" evidence="10"/>
<feature type="domain" description="Glutamyl/glutaminyl-tRNA synthetase class Ib catalytic" evidence="18">
    <location>
        <begin position="78"/>
        <end position="367"/>
    </location>
</feature>
<keyword evidence="5 17" id="KW-0547">Nucleotide-binding</keyword>
<organism evidence="20 21">
    <name type="scientific">Clupea harengus</name>
    <name type="common">Atlantic herring</name>
    <dbReference type="NCBI Taxonomy" id="7950"/>
    <lineage>
        <taxon>Eukaryota</taxon>
        <taxon>Metazoa</taxon>
        <taxon>Chordata</taxon>
        <taxon>Craniata</taxon>
        <taxon>Vertebrata</taxon>
        <taxon>Euteleostomi</taxon>
        <taxon>Actinopterygii</taxon>
        <taxon>Neopterygii</taxon>
        <taxon>Teleostei</taxon>
        <taxon>Clupei</taxon>
        <taxon>Clupeiformes</taxon>
        <taxon>Clupeoidei</taxon>
        <taxon>Clupeidae</taxon>
        <taxon>Clupea</taxon>
    </lineage>
</organism>
<evidence type="ECO:0000256" key="10">
    <source>
        <dbReference type="ARBA" id="ARBA00044054"/>
    </source>
</evidence>
<comment type="catalytic activity">
    <reaction evidence="15">
        <text>tRNA(Glx) + L-glutamate + ATP = L-glutamyl-tRNA(Glx) + AMP + diphosphate</text>
        <dbReference type="Rhea" id="RHEA:18397"/>
        <dbReference type="Rhea" id="RHEA-COMP:9713"/>
        <dbReference type="Rhea" id="RHEA-COMP:9716"/>
        <dbReference type="ChEBI" id="CHEBI:29985"/>
        <dbReference type="ChEBI" id="CHEBI:30616"/>
        <dbReference type="ChEBI" id="CHEBI:33019"/>
        <dbReference type="ChEBI" id="CHEBI:78442"/>
        <dbReference type="ChEBI" id="CHEBI:78520"/>
        <dbReference type="ChEBI" id="CHEBI:456215"/>
        <dbReference type="EC" id="6.1.1.24"/>
    </reaction>
    <physiologicalReaction direction="left-to-right" evidence="15">
        <dbReference type="Rhea" id="RHEA:18398"/>
    </physiologicalReaction>
</comment>
<dbReference type="SUPFAM" id="SSF48163">
    <property type="entry name" value="An anticodon-binding domain of class I aminoacyl-tRNA synthetases"/>
    <property type="match status" value="1"/>
</dbReference>
<evidence type="ECO:0000256" key="17">
    <source>
        <dbReference type="RuleBase" id="RU363037"/>
    </source>
</evidence>
<comment type="similarity">
    <text evidence="2">Belongs to the class-I aminoacyl-tRNA synthetase family. Glutamate--tRNA ligase type 1 subfamily.</text>
</comment>
<dbReference type="InterPro" id="IPR001412">
    <property type="entry name" value="aa-tRNA-synth_I_CS"/>
</dbReference>
<evidence type="ECO:0000256" key="2">
    <source>
        <dbReference type="ARBA" id="ARBA00007894"/>
    </source>
</evidence>
<proteinExistence type="inferred from homology"/>
<dbReference type="Pfam" id="PF00749">
    <property type="entry name" value="tRNA-synt_1c"/>
    <property type="match status" value="1"/>
</dbReference>
<dbReference type="InterPro" id="IPR008925">
    <property type="entry name" value="aa_tRNA-synth_I_cd-bd_sf"/>
</dbReference>
<dbReference type="EC" id="6.1.1.17" evidence="3"/>
<keyword evidence="20" id="KW-1185">Reference proteome</keyword>
<dbReference type="AlphaFoldDB" id="A0A6P8EPB9"/>
<accession>A0A6P8EPB9</accession>
<comment type="catalytic activity">
    <reaction evidence="14">
        <text>tRNA(Glu) + L-glutamate + ATP = L-glutamyl-tRNA(Glu) + AMP + diphosphate</text>
        <dbReference type="Rhea" id="RHEA:23540"/>
        <dbReference type="Rhea" id="RHEA-COMP:9663"/>
        <dbReference type="Rhea" id="RHEA-COMP:9680"/>
        <dbReference type="ChEBI" id="CHEBI:29985"/>
        <dbReference type="ChEBI" id="CHEBI:30616"/>
        <dbReference type="ChEBI" id="CHEBI:33019"/>
        <dbReference type="ChEBI" id="CHEBI:78442"/>
        <dbReference type="ChEBI" id="CHEBI:78520"/>
        <dbReference type="ChEBI" id="CHEBI:456215"/>
        <dbReference type="EC" id="6.1.1.17"/>
    </reaction>
    <physiologicalReaction direction="left-to-right" evidence="14">
        <dbReference type="Rhea" id="RHEA:23541"/>
    </physiologicalReaction>
</comment>
<dbReference type="OrthoDB" id="428822at2759"/>
<dbReference type="Pfam" id="PF19269">
    <property type="entry name" value="Anticodon_2"/>
    <property type="match status" value="1"/>
</dbReference>
<dbReference type="Proteomes" id="UP000515152">
    <property type="component" value="Chromosome 24"/>
</dbReference>
<dbReference type="PANTHER" id="PTHR43311">
    <property type="entry name" value="GLUTAMATE--TRNA LIGASE"/>
    <property type="match status" value="1"/>
</dbReference>
<dbReference type="Gene3D" id="3.40.50.620">
    <property type="entry name" value="HUPs"/>
    <property type="match status" value="1"/>
</dbReference>
<dbReference type="PROSITE" id="PS00178">
    <property type="entry name" value="AA_TRNA_LIGASE_I"/>
    <property type="match status" value="1"/>
</dbReference>
<dbReference type="KEGG" id="char:105895791"/>
<dbReference type="GO" id="GO:0005739">
    <property type="term" value="C:mitochondrion"/>
    <property type="evidence" value="ECO:0007669"/>
    <property type="project" value="UniProtKB-SubCell"/>
</dbReference>
<dbReference type="Gene3D" id="1.10.10.350">
    <property type="match status" value="1"/>
</dbReference>
<dbReference type="GO" id="GO:0008270">
    <property type="term" value="F:zinc ion binding"/>
    <property type="evidence" value="ECO:0007669"/>
    <property type="project" value="InterPro"/>
</dbReference>
<feature type="domain" description="Aminoacyl-tRNA synthetase class I anticodon-binding" evidence="19">
    <location>
        <begin position="416"/>
        <end position="564"/>
    </location>
</feature>
<evidence type="ECO:0000256" key="13">
    <source>
        <dbReference type="ARBA" id="ARBA00044313"/>
    </source>
</evidence>
<evidence type="ECO:0000256" key="8">
    <source>
        <dbReference type="ARBA" id="ARBA00023146"/>
    </source>
</evidence>
<keyword evidence="8 17" id="KW-0030">Aminoacyl-tRNA synthetase</keyword>
<evidence type="ECO:0000256" key="6">
    <source>
        <dbReference type="ARBA" id="ARBA00022840"/>
    </source>
</evidence>
<evidence type="ECO:0000256" key="7">
    <source>
        <dbReference type="ARBA" id="ARBA00022917"/>
    </source>
</evidence>
<evidence type="ECO:0000256" key="4">
    <source>
        <dbReference type="ARBA" id="ARBA00022598"/>
    </source>
</evidence>
<evidence type="ECO:0000256" key="14">
    <source>
        <dbReference type="ARBA" id="ARBA00047366"/>
    </source>
</evidence>
<evidence type="ECO:0000256" key="15">
    <source>
        <dbReference type="ARBA" id="ARBA00047479"/>
    </source>
</evidence>
<dbReference type="HAMAP" id="MF_00022">
    <property type="entry name" value="Glu_tRNA_synth_type1"/>
    <property type="match status" value="1"/>
</dbReference>
<comment type="catalytic activity">
    <reaction evidence="16">
        <text>tRNA(Gln) + L-glutamate + ATP = L-glutamyl-tRNA(Gln) + AMP + diphosphate</text>
        <dbReference type="Rhea" id="RHEA:64612"/>
        <dbReference type="Rhea" id="RHEA-COMP:9662"/>
        <dbReference type="Rhea" id="RHEA-COMP:9684"/>
        <dbReference type="ChEBI" id="CHEBI:29985"/>
        <dbReference type="ChEBI" id="CHEBI:30616"/>
        <dbReference type="ChEBI" id="CHEBI:33019"/>
        <dbReference type="ChEBI" id="CHEBI:78442"/>
        <dbReference type="ChEBI" id="CHEBI:78520"/>
        <dbReference type="ChEBI" id="CHEBI:456215"/>
    </reaction>
    <physiologicalReaction direction="left-to-right" evidence="16">
        <dbReference type="Rhea" id="RHEA:64613"/>
    </physiologicalReaction>
</comment>
<evidence type="ECO:0000256" key="12">
    <source>
        <dbReference type="ARBA" id="ARBA00044251"/>
    </source>
</evidence>
<evidence type="ECO:0000256" key="5">
    <source>
        <dbReference type="ARBA" id="ARBA00022741"/>
    </source>
</evidence>
<dbReference type="CDD" id="cd00808">
    <property type="entry name" value="GluRS_core"/>
    <property type="match status" value="1"/>
</dbReference>
<dbReference type="InterPro" id="IPR020058">
    <property type="entry name" value="Glu/Gln-tRNA-synth_Ib_cat-dom"/>
</dbReference>
<dbReference type="InterPro" id="IPR045462">
    <property type="entry name" value="aa-tRNA-synth_I_cd-bd"/>
</dbReference>
<dbReference type="CTD" id="124454"/>
<reference evidence="21" key="1">
    <citation type="submission" date="2025-08" db="UniProtKB">
        <authorList>
            <consortium name="RefSeq"/>
        </authorList>
    </citation>
    <scope>IDENTIFICATION</scope>
</reference>
<dbReference type="InterPro" id="IPR000924">
    <property type="entry name" value="Glu/Gln-tRNA-synth"/>
</dbReference>
<dbReference type="InterPro" id="IPR014729">
    <property type="entry name" value="Rossmann-like_a/b/a_fold"/>
</dbReference>
<evidence type="ECO:0000259" key="19">
    <source>
        <dbReference type="Pfam" id="PF19269"/>
    </source>
</evidence>
<evidence type="ECO:0000256" key="9">
    <source>
        <dbReference type="ARBA" id="ARBA00030865"/>
    </source>
</evidence>
<evidence type="ECO:0000256" key="16">
    <source>
        <dbReference type="ARBA" id="ARBA00047689"/>
    </source>
</evidence>
<dbReference type="GO" id="GO:0006424">
    <property type="term" value="P:glutamyl-tRNA aminoacylation"/>
    <property type="evidence" value="ECO:0007669"/>
    <property type="project" value="InterPro"/>
</dbReference>
<dbReference type="InterPro" id="IPR004527">
    <property type="entry name" value="Glu-tRNA-ligase_bac/mito"/>
</dbReference>
<dbReference type="FunFam" id="3.40.50.620:FF:000045">
    <property type="entry name" value="Glutamate--tRNA ligase, mitochondrial"/>
    <property type="match status" value="1"/>
</dbReference>
<gene>
    <name evidence="21" type="primary">ears2</name>
</gene>